<protein>
    <recommendedName>
        <fullName evidence="3">Swt1-like HEPN domain-containing protein</fullName>
    </recommendedName>
</protein>
<comment type="caution">
    <text evidence="1">The sequence shown here is derived from an EMBL/GenBank/DDBJ whole genome shotgun (WGS) entry which is preliminary data.</text>
</comment>
<evidence type="ECO:0000313" key="1">
    <source>
        <dbReference type="EMBL" id="MFC0471294.1"/>
    </source>
</evidence>
<dbReference type="RefSeq" id="WP_335962420.1">
    <property type="nucleotide sequence ID" value="NZ_JAXBLX010000028.1"/>
</dbReference>
<dbReference type="Proteomes" id="UP001589838">
    <property type="component" value="Unassembled WGS sequence"/>
</dbReference>
<accession>A0ABV6KDA4</accession>
<name>A0ABV6KDA4_9BACI</name>
<keyword evidence="2" id="KW-1185">Reference proteome</keyword>
<gene>
    <name evidence="1" type="ORF">ACFFHM_12555</name>
</gene>
<reference evidence="1 2" key="1">
    <citation type="submission" date="2024-09" db="EMBL/GenBank/DDBJ databases">
        <authorList>
            <person name="Sun Q."/>
            <person name="Mori K."/>
        </authorList>
    </citation>
    <scope>NUCLEOTIDE SEQUENCE [LARGE SCALE GENOMIC DNA]</scope>
    <source>
        <strain evidence="1 2">NCAIM B.02610</strain>
    </source>
</reference>
<sequence>MKQVLFRQKYKKRASQEGKNGEMKQFHGLDRARGYGLGDGDYTAREIKNIAREQKRTSLNRVIHSLQVLKRTIAEVDKDDLENQPLFPFIEELNIKLATFLAMLEKRDDPLLKEQIPLKEKWLDTHSLRLLQTAIEVEAFLRTSKIKLDYSSSAICLGKMFEQEINNSFVHWFRKQQSIELPEFYNRVQPRKQAFVKPNFPKEHRFYPGSPINLNSERYGDWAPPELGKSKNLTIYNLSEKDWHQLGINDYKAFLRDWASIHELRNKAAHTEEVTVKDLASMLNTKAFTIRFSLFQKSLNLTFSF</sequence>
<evidence type="ECO:0000313" key="2">
    <source>
        <dbReference type="Proteomes" id="UP001589838"/>
    </source>
</evidence>
<dbReference type="EMBL" id="JBHLUX010000031">
    <property type="protein sequence ID" value="MFC0471294.1"/>
    <property type="molecule type" value="Genomic_DNA"/>
</dbReference>
<proteinExistence type="predicted"/>
<organism evidence="1 2">
    <name type="scientific">Halalkalibacter kiskunsagensis</name>
    <dbReference type="NCBI Taxonomy" id="1548599"/>
    <lineage>
        <taxon>Bacteria</taxon>
        <taxon>Bacillati</taxon>
        <taxon>Bacillota</taxon>
        <taxon>Bacilli</taxon>
        <taxon>Bacillales</taxon>
        <taxon>Bacillaceae</taxon>
        <taxon>Halalkalibacter</taxon>
    </lineage>
</organism>
<evidence type="ECO:0008006" key="3">
    <source>
        <dbReference type="Google" id="ProtNLM"/>
    </source>
</evidence>